<keyword evidence="3" id="KW-1185">Reference proteome</keyword>
<comment type="caution">
    <text evidence="2">The sequence shown here is derived from an EMBL/GenBank/DDBJ whole genome shotgun (WGS) entry which is preliminary data.</text>
</comment>
<protein>
    <recommendedName>
        <fullName evidence="1">Quercetin 2,3-dioxygenase C-terminal cupin domain-containing protein</fullName>
    </recommendedName>
</protein>
<evidence type="ECO:0000313" key="2">
    <source>
        <dbReference type="EMBL" id="GAA4458416.1"/>
    </source>
</evidence>
<dbReference type="EMBL" id="BAABEZ010000024">
    <property type="protein sequence ID" value="GAA4458416.1"/>
    <property type="molecule type" value="Genomic_DNA"/>
</dbReference>
<evidence type="ECO:0000259" key="1">
    <source>
        <dbReference type="Pfam" id="PF17954"/>
    </source>
</evidence>
<gene>
    <name evidence="2" type="ORF">GCM10023092_26700</name>
</gene>
<name>A0ABP8N1A5_9BACT</name>
<organism evidence="2 3">
    <name type="scientific">Rurimicrobium arvi</name>
    <dbReference type="NCBI Taxonomy" id="2049916"/>
    <lineage>
        <taxon>Bacteria</taxon>
        <taxon>Pseudomonadati</taxon>
        <taxon>Bacteroidota</taxon>
        <taxon>Chitinophagia</taxon>
        <taxon>Chitinophagales</taxon>
        <taxon>Chitinophagaceae</taxon>
        <taxon>Rurimicrobium</taxon>
    </lineage>
</organism>
<dbReference type="InterPro" id="IPR041602">
    <property type="entry name" value="Quercetinase_C"/>
</dbReference>
<dbReference type="Proteomes" id="UP001501410">
    <property type="component" value="Unassembled WGS sequence"/>
</dbReference>
<sequence length="217" mass="24197">MNSAATYSSRFFRAESRPKFSLPGFQAYHTEFEGQVLVQDIFIPPGGSLTVDVSRYPHHLIIPVAGGIVLSRRGNPVQELIAGDICYLPGNEEALLSHPFKEPVNFLHIALASFDAAPAGVSCTQLDILEKNCLLRGNSWSDNIYLGVYDSRSTQEWRLTQPNGSLFTFVLNGSFDFEGRLMEYRDGLFQWDVSEIEFEALSDAAIILMIECSPIKL</sequence>
<dbReference type="Pfam" id="PF17954">
    <property type="entry name" value="Pirin_C_2"/>
    <property type="match status" value="1"/>
</dbReference>
<dbReference type="RefSeq" id="WP_344828171.1">
    <property type="nucleotide sequence ID" value="NZ_BAABEZ010000024.1"/>
</dbReference>
<evidence type="ECO:0000313" key="3">
    <source>
        <dbReference type="Proteomes" id="UP001501410"/>
    </source>
</evidence>
<proteinExistence type="predicted"/>
<dbReference type="InterPro" id="IPR014710">
    <property type="entry name" value="RmlC-like_jellyroll"/>
</dbReference>
<accession>A0ABP8N1A5</accession>
<reference evidence="3" key="1">
    <citation type="journal article" date="2019" name="Int. J. Syst. Evol. Microbiol.">
        <title>The Global Catalogue of Microorganisms (GCM) 10K type strain sequencing project: providing services to taxonomists for standard genome sequencing and annotation.</title>
        <authorList>
            <consortium name="The Broad Institute Genomics Platform"/>
            <consortium name="The Broad Institute Genome Sequencing Center for Infectious Disease"/>
            <person name="Wu L."/>
            <person name="Ma J."/>
        </authorList>
    </citation>
    <scope>NUCLEOTIDE SEQUENCE [LARGE SCALE GENOMIC DNA]</scope>
    <source>
        <strain evidence="3">JCM 31921</strain>
    </source>
</reference>
<feature type="domain" description="Quercetin 2,3-dioxygenase C-terminal cupin" evidence="1">
    <location>
        <begin position="143"/>
        <end position="209"/>
    </location>
</feature>
<dbReference type="Gene3D" id="2.60.120.10">
    <property type="entry name" value="Jelly Rolls"/>
    <property type="match status" value="1"/>
</dbReference>